<evidence type="ECO:0000256" key="4">
    <source>
        <dbReference type="ARBA" id="ARBA00022692"/>
    </source>
</evidence>
<evidence type="ECO:0000256" key="1">
    <source>
        <dbReference type="ARBA" id="ARBA00004434"/>
    </source>
</evidence>
<dbReference type="Proteomes" id="UP001460270">
    <property type="component" value="Unassembled WGS sequence"/>
</dbReference>
<evidence type="ECO:0000256" key="3">
    <source>
        <dbReference type="ARBA" id="ARBA00010117"/>
    </source>
</evidence>
<keyword evidence="9 10" id="KW-0472">Membrane</keyword>
<evidence type="ECO:0000256" key="9">
    <source>
        <dbReference type="ARBA" id="ARBA00023136"/>
    </source>
</evidence>
<dbReference type="SUPFAM" id="SSF81431">
    <property type="entry name" value="Mitochondrial cytochrome c oxidase subunit VIIIb (aka IX)"/>
    <property type="match status" value="1"/>
</dbReference>
<evidence type="ECO:0000256" key="5">
    <source>
        <dbReference type="ARBA" id="ARBA00022792"/>
    </source>
</evidence>
<evidence type="ECO:0000256" key="2">
    <source>
        <dbReference type="ARBA" id="ARBA00004673"/>
    </source>
</evidence>
<reference evidence="12" key="1">
    <citation type="submission" date="2024-04" db="EMBL/GenBank/DDBJ databases">
        <title>Salinicola lusitanus LLJ914,a marine bacterium isolated from the Okinawa Trough.</title>
        <authorList>
            <person name="Li J."/>
        </authorList>
    </citation>
    <scope>NUCLEOTIDE SEQUENCE [LARGE SCALE GENOMIC DNA]</scope>
</reference>
<dbReference type="GO" id="GO:0045277">
    <property type="term" value="C:respiratory chain complex IV"/>
    <property type="evidence" value="ECO:0007669"/>
    <property type="project" value="InterPro"/>
</dbReference>
<dbReference type="InterPro" id="IPR036548">
    <property type="entry name" value="Cyt_c_oxidase_su8_sf"/>
</dbReference>
<comment type="pathway">
    <text evidence="2">Energy metabolism; oxidative phosphorylation.</text>
</comment>
<comment type="subcellular location">
    <subcellularLocation>
        <location evidence="1">Mitochondrion inner membrane</location>
        <topology evidence="1">Single-pass membrane protein</topology>
    </subcellularLocation>
</comment>
<dbReference type="Gene3D" id="4.10.81.10">
    <property type="entry name" value="Cytochrome c oxidase, subunit 8"/>
    <property type="match status" value="1"/>
</dbReference>
<dbReference type="InterPro" id="IPR003205">
    <property type="entry name" value="Cyt_c_oxidase_su8"/>
</dbReference>
<evidence type="ECO:0000256" key="7">
    <source>
        <dbReference type="ARBA" id="ARBA00022989"/>
    </source>
</evidence>
<evidence type="ECO:0000313" key="11">
    <source>
        <dbReference type="EMBL" id="KAK7904754.1"/>
    </source>
</evidence>
<keyword evidence="6" id="KW-0809">Transit peptide</keyword>
<dbReference type="GO" id="GO:0005743">
    <property type="term" value="C:mitochondrial inner membrane"/>
    <property type="evidence" value="ECO:0007669"/>
    <property type="project" value="UniProtKB-SubCell"/>
</dbReference>
<keyword evidence="8" id="KW-0496">Mitochondrion</keyword>
<keyword evidence="7 10" id="KW-1133">Transmembrane helix</keyword>
<evidence type="ECO:0000256" key="8">
    <source>
        <dbReference type="ARBA" id="ARBA00023128"/>
    </source>
</evidence>
<keyword evidence="12" id="KW-1185">Reference proteome</keyword>
<dbReference type="FunFam" id="4.10.81.10:FF:000001">
    <property type="entry name" value="Cytochrome c oxidase subunit 8B, mitochondrial"/>
    <property type="match status" value="1"/>
</dbReference>
<feature type="transmembrane region" description="Helical" evidence="10">
    <location>
        <begin position="38"/>
        <end position="57"/>
    </location>
</feature>
<dbReference type="AlphaFoldDB" id="A0AAW0NSC0"/>
<name>A0AAW0NSC0_9GOBI</name>
<evidence type="ECO:0000256" key="10">
    <source>
        <dbReference type="SAM" id="Phobius"/>
    </source>
</evidence>
<accession>A0AAW0NSC0</accession>
<evidence type="ECO:0008006" key="13">
    <source>
        <dbReference type="Google" id="ProtNLM"/>
    </source>
</evidence>
<comment type="similarity">
    <text evidence="3">Belongs to the cytochrome c oxidase VIII family.</text>
</comment>
<evidence type="ECO:0000256" key="6">
    <source>
        <dbReference type="ARBA" id="ARBA00022946"/>
    </source>
</evidence>
<dbReference type="GO" id="GO:0006123">
    <property type="term" value="P:mitochondrial electron transport, cytochrome c to oxygen"/>
    <property type="evidence" value="ECO:0007669"/>
    <property type="project" value="InterPro"/>
</dbReference>
<dbReference type="PANTHER" id="PTHR16717">
    <property type="entry name" value="CYTOCHROME C OXIDASE POLYPEPTIDE VIII"/>
    <property type="match status" value="1"/>
</dbReference>
<keyword evidence="5" id="KW-0999">Mitochondrion inner membrane</keyword>
<comment type="caution">
    <text evidence="11">The sequence shown here is derived from an EMBL/GenBank/DDBJ whole genome shotgun (WGS) entry which is preliminary data.</text>
</comment>
<protein>
    <recommendedName>
        <fullName evidence="13">Cytochrome c oxidase subunit 8A, mitochondrial</fullName>
    </recommendedName>
</protein>
<dbReference type="EMBL" id="JBBPFD010000012">
    <property type="protein sequence ID" value="KAK7904754.1"/>
    <property type="molecule type" value="Genomic_DNA"/>
</dbReference>
<gene>
    <name evidence="11" type="ORF">WMY93_017361</name>
</gene>
<sequence length="66" mass="7064">MPGILRVLTSRVAPVVRSQTANLGSKPAEQKIGAMETIISMGAFSVAILGPSGWILAHLEDYKKKE</sequence>
<dbReference type="Pfam" id="PF02285">
    <property type="entry name" value="COX8"/>
    <property type="match status" value="1"/>
</dbReference>
<keyword evidence="4 10" id="KW-0812">Transmembrane</keyword>
<proteinExistence type="inferred from homology"/>
<evidence type="ECO:0000313" key="12">
    <source>
        <dbReference type="Proteomes" id="UP001460270"/>
    </source>
</evidence>
<organism evidence="11 12">
    <name type="scientific">Mugilogobius chulae</name>
    <name type="common">yellowstripe goby</name>
    <dbReference type="NCBI Taxonomy" id="88201"/>
    <lineage>
        <taxon>Eukaryota</taxon>
        <taxon>Metazoa</taxon>
        <taxon>Chordata</taxon>
        <taxon>Craniata</taxon>
        <taxon>Vertebrata</taxon>
        <taxon>Euteleostomi</taxon>
        <taxon>Actinopterygii</taxon>
        <taxon>Neopterygii</taxon>
        <taxon>Teleostei</taxon>
        <taxon>Neoteleostei</taxon>
        <taxon>Acanthomorphata</taxon>
        <taxon>Gobiaria</taxon>
        <taxon>Gobiiformes</taxon>
        <taxon>Gobioidei</taxon>
        <taxon>Gobiidae</taxon>
        <taxon>Gobionellinae</taxon>
        <taxon>Mugilogobius</taxon>
    </lineage>
</organism>
<dbReference type="PANTHER" id="PTHR16717:SF5">
    <property type="entry name" value="CYTOCHROME C OXIDASE SUBUNIT 8, ISOFORM A"/>
    <property type="match status" value="1"/>
</dbReference>